<sequence length="12" mass="1473">MSTQKKRLRILV</sequence>
<accession>A0A0E9W3B5</accession>
<reference evidence="1" key="2">
    <citation type="journal article" date="2015" name="Fish Shellfish Immunol.">
        <title>Early steps in the European eel (Anguilla anguilla)-Vibrio vulnificus interaction in the gills: Role of the RtxA13 toxin.</title>
        <authorList>
            <person name="Callol A."/>
            <person name="Pajuelo D."/>
            <person name="Ebbesson L."/>
            <person name="Teles M."/>
            <person name="MacKenzie S."/>
            <person name="Amaro C."/>
        </authorList>
    </citation>
    <scope>NUCLEOTIDE SEQUENCE</scope>
</reference>
<name>A0A0E9W3B5_ANGAN</name>
<protein>
    <submittedName>
        <fullName evidence="1">Uncharacterized protein</fullName>
    </submittedName>
</protein>
<reference evidence="1" key="1">
    <citation type="submission" date="2014-11" db="EMBL/GenBank/DDBJ databases">
        <authorList>
            <person name="Amaro Gonzalez C."/>
        </authorList>
    </citation>
    <scope>NUCLEOTIDE SEQUENCE</scope>
</reference>
<proteinExistence type="predicted"/>
<dbReference type="EMBL" id="GBXM01023740">
    <property type="protein sequence ID" value="JAH84837.1"/>
    <property type="molecule type" value="Transcribed_RNA"/>
</dbReference>
<organism evidence="1">
    <name type="scientific">Anguilla anguilla</name>
    <name type="common">European freshwater eel</name>
    <name type="synonym">Muraena anguilla</name>
    <dbReference type="NCBI Taxonomy" id="7936"/>
    <lineage>
        <taxon>Eukaryota</taxon>
        <taxon>Metazoa</taxon>
        <taxon>Chordata</taxon>
        <taxon>Craniata</taxon>
        <taxon>Vertebrata</taxon>
        <taxon>Euteleostomi</taxon>
        <taxon>Actinopterygii</taxon>
        <taxon>Neopterygii</taxon>
        <taxon>Teleostei</taxon>
        <taxon>Anguilliformes</taxon>
        <taxon>Anguillidae</taxon>
        <taxon>Anguilla</taxon>
    </lineage>
</organism>
<evidence type="ECO:0000313" key="1">
    <source>
        <dbReference type="EMBL" id="JAH84837.1"/>
    </source>
</evidence>